<proteinExistence type="predicted"/>
<sequence length="55" mass="5886">MKVSQDGGDQYAQYTWETVLGFRSKAGDVKGGHKGGAALEEQEDLCQVVSTPLAE</sequence>
<organism evidence="1 2">
    <name type="scientific">Dreissena polymorpha</name>
    <name type="common">Zebra mussel</name>
    <name type="synonym">Mytilus polymorpha</name>
    <dbReference type="NCBI Taxonomy" id="45954"/>
    <lineage>
        <taxon>Eukaryota</taxon>
        <taxon>Metazoa</taxon>
        <taxon>Spiralia</taxon>
        <taxon>Lophotrochozoa</taxon>
        <taxon>Mollusca</taxon>
        <taxon>Bivalvia</taxon>
        <taxon>Autobranchia</taxon>
        <taxon>Heteroconchia</taxon>
        <taxon>Euheterodonta</taxon>
        <taxon>Imparidentia</taxon>
        <taxon>Neoheterodontei</taxon>
        <taxon>Myida</taxon>
        <taxon>Dreissenoidea</taxon>
        <taxon>Dreissenidae</taxon>
        <taxon>Dreissena</taxon>
    </lineage>
</organism>
<reference evidence="1" key="1">
    <citation type="journal article" date="2019" name="bioRxiv">
        <title>The Genome of the Zebra Mussel, Dreissena polymorpha: A Resource for Invasive Species Research.</title>
        <authorList>
            <person name="McCartney M.A."/>
            <person name="Auch B."/>
            <person name="Kono T."/>
            <person name="Mallez S."/>
            <person name="Zhang Y."/>
            <person name="Obille A."/>
            <person name="Becker A."/>
            <person name="Abrahante J.E."/>
            <person name="Garbe J."/>
            <person name="Badalamenti J.P."/>
            <person name="Herman A."/>
            <person name="Mangelson H."/>
            <person name="Liachko I."/>
            <person name="Sullivan S."/>
            <person name="Sone E.D."/>
            <person name="Koren S."/>
            <person name="Silverstein K.A.T."/>
            <person name="Beckman K.B."/>
            <person name="Gohl D.M."/>
        </authorList>
    </citation>
    <scope>NUCLEOTIDE SEQUENCE</scope>
    <source>
        <strain evidence="1">Duluth1</strain>
        <tissue evidence="1">Whole animal</tissue>
    </source>
</reference>
<reference evidence="1" key="2">
    <citation type="submission" date="2020-11" db="EMBL/GenBank/DDBJ databases">
        <authorList>
            <person name="McCartney M.A."/>
            <person name="Auch B."/>
            <person name="Kono T."/>
            <person name="Mallez S."/>
            <person name="Becker A."/>
            <person name="Gohl D.M."/>
            <person name="Silverstein K.A.T."/>
            <person name="Koren S."/>
            <person name="Bechman K.B."/>
            <person name="Herman A."/>
            <person name="Abrahante J.E."/>
            <person name="Garbe J."/>
        </authorList>
    </citation>
    <scope>NUCLEOTIDE SEQUENCE</scope>
    <source>
        <strain evidence="1">Duluth1</strain>
        <tissue evidence="1">Whole animal</tissue>
    </source>
</reference>
<comment type="caution">
    <text evidence="1">The sequence shown here is derived from an EMBL/GenBank/DDBJ whole genome shotgun (WGS) entry which is preliminary data.</text>
</comment>
<name>A0A9D4ITL0_DREPO</name>
<accession>A0A9D4ITL0</accession>
<gene>
    <name evidence="1" type="ORF">DPMN_165798</name>
</gene>
<evidence type="ECO:0000313" key="2">
    <source>
        <dbReference type="Proteomes" id="UP000828390"/>
    </source>
</evidence>
<dbReference type="AlphaFoldDB" id="A0A9D4ITL0"/>
<dbReference type="EMBL" id="JAIWYP010000008">
    <property type="protein sequence ID" value="KAH3787671.1"/>
    <property type="molecule type" value="Genomic_DNA"/>
</dbReference>
<dbReference type="Proteomes" id="UP000828390">
    <property type="component" value="Unassembled WGS sequence"/>
</dbReference>
<evidence type="ECO:0000313" key="1">
    <source>
        <dbReference type="EMBL" id="KAH3787671.1"/>
    </source>
</evidence>
<keyword evidence="2" id="KW-1185">Reference proteome</keyword>
<protein>
    <submittedName>
        <fullName evidence="1">Uncharacterized protein</fullName>
    </submittedName>
</protein>